<sequence length="116" mass="13758">MDYFQKANEFYNSRSYKQAISLYKKAIENKENEACSYYNSAVCFIKLKEYQKAINHLRSAIILKEDSKYYFNLAYCYAMSGDNNKALLYFNTSWSLDHEDEDCKKAIDLILKNHIK</sequence>
<dbReference type="SMART" id="SM00028">
    <property type="entry name" value="TPR"/>
    <property type="match status" value="3"/>
</dbReference>
<feature type="repeat" description="TPR" evidence="3">
    <location>
        <begin position="34"/>
        <end position="67"/>
    </location>
</feature>
<accession>A0ABS6EY81</accession>
<dbReference type="RefSeq" id="WP_216455758.1">
    <property type="nucleotide sequence ID" value="NZ_JAHLQL010000001.1"/>
</dbReference>
<dbReference type="EMBL" id="JAHLQL010000001">
    <property type="protein sequence ID" value="MBU5590604.1"/>
    <property type="molecule type" value="Genomic_DNA"/>
</dbReference>
<evidence type="ECO:0008006" key="6">
    <source>
        <dbReference type="Google" id="ProtNLM"/>
    </source>
</evidence>
<keyword evidence="5" id="KW-1185">Reference proteome</keyword>
<keyword evidence="1" id="KW-0677">Repeat</keyword>
<name>A0ABS6EY81_9CLOT</name>
<dbReference type="PANTHER" id="PTHR45831">
    <property type="entry name" value="LD24721P"/>
    <property type="match status" value="1"/>
</dbReference>
<comment type="caution">
    <text evidence="4">The sequence shown here is derived from an EMBL/GenBank/DDBJ whole genome shotgun (WGS) entry which is preliminary data.</text>
</comment>
<dbReference type="Pfam" id="PF12895">
    <property type="entry name" value="ANAPC3"/>
    <property type="match status" value="1"/>
</dbReference>
<organism evidence="4 5">
    <name type="scientific">Clostridium simiarum</name>
    <dbReference type="NCBI Taxonomy" id="2841506"/>
    <lineage>
        <taxon>Bacteria</taxon>
        <taxon>Bacillati</taxon>
        <taxon>Bacillota</taxon>
        <taxon>Clostridia</taxon>
        <taxon>Eubacteriales</taxon>
        <taxon>Clostridiaceae</taxon>
        <taxon>Clostridium</taxon>
    </lineage>
</organism>
<gene>
    <name evidence="4" type="ORF">KQI89_02400</name>
</gene>
<keyword evidence="2 3" id="KW-0802">TPR repeat</keyword>
<dbReference type="PROSITE" id="PS50005">
    <property type="entry name" value="TPR"/>
    <property type="match status" value="1"/>
</dbReference>
<dbReference type="InterPro" id="IPR019734">
    <property type="entry name" value="TPR_rpt"/>
</dbReference>
<protein>
    <recommendedName>
        <fullName evidence="6">Tetratricopeptide repeat protein</fullName>
    </recommendedName>
</protein>
<dbReference type="PANTHER" id="PTHR45831:SF2">
    <property type="entry name" value="LD24721P"/>
    <property type="match status" value="1"/>
</dbReference>
<dbReference type="InterPro" id="IPR047150">
    <property type="entry name" value="SGT"/>
</dbReference>
<evidence type="ECO:0000313" key="5">
    <source>
        <dbReference type="Proteomes" id="UP000736583"/>
    </source>
</evidence>
<evidence type="ECO:0000313" key="4">
    <source>
        <dbReference type="EMBL" id="MBU5590604.1"/>
    </source>
</evidence>
<dbReference type="Pfam" id="PF13181">
    <property type="entry name" value="TPR_8"/>
    <property type="match status" value="1"/>
</dbReference>
<evidence type="ECO:0000256" key="2">
    <source>
        <dbReference type="ARBA" id="ARBA00022803"/>
    </source>
</evidence>
<evidence type="ECO:0000256" key="1">
    <source>
        <dbReference type="ARBA" id="ARBA00022737"/>
    </source>
</evidence>
<evidence type="ECO:0000256" key="3">
    <source>
        <dbReference type="PROSITE-ProRule" id="PRU00339"/>
    </source>
</evidence>
<proteinExistence type="predicted"/>
<reference evidence="4 5" key="1">
    <citation type="submission" date="2021-06" db="EMBL/GenBank/DDBJ databases">
        <authorList>
            <person name="Sun Q."/>
            <person name="Li D."/>
        </authorList>
    </citation>
    <scope>NUCLEOTIDE SEQUENCE [LARGE SCALE GENOMIC DNA]</scope>
    <source>
        <strain evidence="4 5">MSJ-4</strain>
    </source>
</reference>
<dbReference type="Proteomes" id="UP000736583">
    <property type="component" value="Unassembled WGS sequence"/>
</dbReference>